<keyword evidence="1" id="KW-0238">DNA-binding</keyword>
<dbReference type="AlphaFoldDB" id="A0A430HN02"/>
<organism evidence="3 4">
    <name type="scientific">Massilia atriviolacea</name>
    <dbReference type="NCBI Taxonomy" id="2495579"/>
    <lineage>
        <taxon>Bacteria</taxon>
        <taxon>Pseudomonadati</taxon>
        <taxon>Pseudomonadota</taxon>
        <taxon>Betaproteobacteria</taxon>
        <taxon>Burkholderiales</taxon>
        <taxon>Oxalobacteraceae</taxon>
        <taxon>Telluria group</taxon>
        <taxon>Massilia</taxon>
    </lineage>
</organism>
<evidence type="ECO:0000259" key="2">
    <source>
        <dbReference type="Pfam" id="PF02311"/>
    </source>
</evidence>
<dbReference type="InterPro" id="IPR003313">
    <property type="entry name" value="AraC-bd"/>
</dbReference>
<dbReference type="Proteomes" id="UP000278085">
    <property type="component" value="Unassembled WGS sequence"/>
</dbReference>
<evidence type="ECO:0000313" key="4">
    <source>
        <dbReference type="Proteomes" id="UP000278085"/>
    </source>
</evidence>
<dbReference type="RefSeq" id="WP_126074089.1">
    <property type="nucleotide sequence ID" value="NZ_CP051166.1"/>
</dbReference>
<keyword evidence="4" id="KW-1185">Reference proteome</keyword>
<sequence>MINISTDLDINDRWPLSVFPVAPGQQRQFKAEGTDYILLRNADFQSSEAHFRGVNGAFAISAETDYAITCPGGASAFVIRYKGLRLSEQRYYIQNKLDMGNLSYMDGGTNTTAVNPGRLGDPVVNYVHFPAHMYQTLHTHPSHRIGLILSGNGRIELDNQEFFNVEEGSAFFMRRNELHNFITTDQAVVLFVFAPDSGTGPTDEVNPLKIRTYIGQQRHVR</sequence>
<dbReference type="InterPro" id="IPR014710">
    <property type="entry name" value="RmlC-like_jellyroll"/>
</dbReference>
<dbReference type="SUPFAM" id="SSF51182">
    <property type="entry name" value="RmlC-like cupins"/>
    <property type="match status" value="1"/>
</dbReference>
<dbReference type="GO" id="GO:0006355">
    <property type="term" value="P:regulation of DNA-templated transcription"/>
    <property type="evidence" value="ECO:0007669"/>
    <property type="project" value="InterPro"/>
</dbReference>
<feature type="domain" description="AraC-type arabinose-binding/dimerisation" evidence="2">
    <location>
        <begin position="126"/>
        <end position="187"/>
    </location>
</feature>
<accession>A0A430HN02</accession>
<comment type="caution">
    <text evidence="3">The sequence shown here is derived from an EMBL/GenBank/DDBJ whole genome shotgun (WGS) entry which is preliminary data.</text>
</comment>
<proteinExistence type="predicted"/>
<dbReference type="Pfam" id="PF02311">
    <property type="entry name" value="AraC_binding"/>
    <property type="match status" value="1"/>
</dbReference>
<name>A0A430HN02_9BURK</name>
<dbReference type="CDD" id="cd02208">
    <property type="entry name" value="cupin_RmlC-like"/>
    <property type="match status" value="1"/>
</dbReference>
<dbReference type="GO" id="GO:0003677">
    <property type="term" value="F:DNA binding"/>
    <property type="evidence" value="ECO:0007669"/>
    <property type="project" value="UniProtKB-KW"/>
</dbReference>
<evidence type="ECO:0000256" key="1">
    <source>
        <dbReference type="ARBA" id="ARBA00023125"/>
    </source>
</evidence>
<dbReference type="OrthoDB" id="285029at2"/>
<gene>
    <name evidence="3" type="ORF">EJB06_11100</name>
</gene>
<evidence type="ECO:0000313" key="3">
    <source>
        <dbReference type="EMBL" id="RSZ58883.1"/>
    </source>
</evidence>
<dbReference type="Gene3D" id="2.60.120.10">
    <property type="entry name" value="Jelly Rolls"/>
    <property type="match status" value="1"/>
</dbReference>
<dbReference type="EMBL" id="RXLQ01000005">
    <property type="protein sequence ID" value="RSZ58883.1"/>
    <property type="molecule type" value="Genomic_DNA"/>
</dbReference>
<protein>
    <submittedName>
        <fullName evidence="3">Cupin domain-containing protein</fullName>
    </submittedName>
</protein>
<dbReference type="InterPro" id="IPR011051">
    <property type="entry name" value="RmlC_Cupin_sf"/>
</dbReference>
<reference evidence="3 4" key="1">
    <citation type="submission" date="2018-12" db="EMBL/GenBank/DDBJ databases">
        <authorList>
            <person name="Yang E."/>
        </authorList>
    </citation>
    <scope>NUCLEOTIDE SEQUENCE [LARGE SCALE GENOMIC DNA]</scope>
    <source>
        <strain evidence="3 4">SOD</strain>
    </source>
</reference>